<dbReference type="RefSeq" id="WP_372560928.1">
    <property type="nucleotide sequence ID" value="NZ_JBGOSP010000001.1"/>
</dbReference>
<keyword evidence="2" id="KW-1185">Reference proteome</keyword>
<dbReference type="Proteomes" id="UP001571476">
    <property type="component" value="Unassembled WGS sequence"/>
</dbReference>
<gene>
    <name evidence="1" type="ORF">ACEG43_01360</name>
</gene>
<reference evidence="1 2" key="1">
    <citation type="submission" date="2024-08" db="EMBL/GenBank/DDBJ databases">
        <title>Genome sequence of Streptomyces aureus CACIA-1.46HGO.</title>
        <authorList>
            <person name="Evangelista-Martinez Z."/>
        </authorList>
    </citation>
    <scope>NUCLEOTIDE SEQUENCE [LARGE SCALE GENOMIC DNA]</scope>
    <source>
        <strain evidence="1 2">CACIA-1.46HGO</strain>
    </source>
</reference>
<evidence type="ECO:0000313" key="1">
    <source>
        <dbReference type="EMBL" id="MFA3834838.1"/>
    </source>
</evidence>
<name>A0ABV4SCY0_9ACTN</name>
<evidence type="ECO:0008006" key="3">
    <source>
        <dbReference type="Google" id="ProtNLM"/>
    </source>
</evidence>
<proteinExistence type="predicted"/>
<protein>
    <recommendedName>
        <fullName evidence="3">Secreted protein</fullName>
    </recommendedName>
</protein>
<comment type="caution">
    <text evidence="1">The sequence shown here is derived from an EMBL/GenBank/DDBJ whole genome shotgun (WGS) entry which is preliminary data.</text>
</comment>
<organism evidence="1 2">
    <name type="scientific">Streptomyces aureus</name>
    <dbReference type="NCBI Taxonomy" id="193461"/>
    <lineage>
        <taxon>Bacteria</taxon>
        <taxon>Bacillati</taxon>
        <taxon>Actinomycetota</taxon>
        <taxon>Actinomycetes</taxon>
        <taxon>Kitasatosporales</taxon>
        <taxon>Streptomycetaceae</taxon>
        <taxon>Streptomyces</taxon>
    </lineage>
</organism>
<evidence type="ECO:0000313" key="2">
    <source>
        <dbReference type="Proteomes" id="UP001571476"/>
    </source>
</evidence>
<accession>A0ABV4SCY0</accession>
<sequence>MTGAGTMRRWIKVAVAAAAVLGLGGYIAEPYAQDWWLVGSACDGALPRDSVGQLTPDDAQFTKEETRRVPELGFYGCSLAFDGDHTEGVTLVAMSAYTGRDDQDREFKRAFNEGGFAQQIVLSGGLPGIVDGFGGIRIVTPCPALGKDTEGRPRKMLVRVGVSRDEEKSASGAVYRTAVALANSASEKLGCGARPLKVPRKSAGFDTEERWQRAVSPAKAEGTGCDWVARAGLAKDAGWRLVAETNDTAPTATCDLRTDEGGDAYQAGMTFGAWYGDWSNRLTASDDNGERRPLTATARCDGEAANFALDATKDTPGVDKADRRRLLEEFAEDQVKRRGCSGLRFF</sequence>
<dbReference type="EMBL" id="JBGOSP010000001">
    <property type="protein sequence ID" value="MFA3834838.1"/>
    <property type="molecule type" value="Genomic_DNA"/>
</dbReference>